<reference evidence="2" key="1">
    <citation type="submission" date="2022-08" db="EMBL/GenBank/DDBJ databases">
        <title>A Global Phylogenomic Analysis of the Shiitake Genus Lentinula.</title>
        <authorList>
            <consortium name="DOE Joint Genome Institute"/>
            <person name="Sierra-Patev S."/>
            <person name="Min B."/>
            <person name="Naranjo-Ortiz M."/>
            <person name="Looney B."/>
            <person name="Konkel Z."/>
            <person name="Slot J.C."/>
            <person name="Sakamoto Y."/>
            <person name="Steenwyk J.L."/>
            <person name="Rokas A."/>
            <person name="Carro J."/>
            <person name="Camarero S."/>
            <person name="Ferreira P."/>
            <person name="Molpeceres G."/>
            <person name="Ruiz-Duenas F.J."/>
            <person name="Serrano A."/>
            <person name="Henrissat B."/>
            <person name="Drula E."/>
            <person name="Hughes K.W."/>
            <person name="Mata J.L."/>
            <person name="Ishikawa N.K."/>
            <person name="Vargas-Isla R."/>
            <person name="Ushijima S."/>
            <person name="Smith C.A."/>
            <person name="Ahrendt S."/>
            <person name="Andreopoulos W."/>
            <person name="He G."/>
            <person name="Labutti K."/>
            <person name="Lipzen A."/>
            <person name="Ng V."/>
            <person name="Riley R."/>
            <person name="Sandor L."/>
            <person name="Barry K."/>
            <person name="Martinez A.T."/>
            <person name="Xiao Y."/>
            <person name="Gibbons J.G."/>
            <person name="Terashima K."/>
            <person name="Grigoriev I.V."/>
            <person name="Hibbett D.S."/>
        </authorList>
    </citation>
    <scope>NUCLEOTIDE SEQUENCE</scope>
    <source>
        <strain evidence="2">JLM2183</strain>
    </source>
</reference>
<evidence type="ECO:0000313" key="3">
    <source>
        <dbReference type="Proteomes" id="UP001150266"/>
    </source>
</evidence>
<comment type="caution">
    <text evidence="2">The sequence shown here is derived from an EMBL/GenBank/DDBJ whole genome shotgun (WGS) entry which is preliminary data.</text>
</comment>
<accession>A0A9W9DIC9</accession>
<feature type="signal peptide" evidence="1">
    <location>
        <begin position="1"/>
        <end position="25"/>
    </location>
</feature>
<dbReference type="AlphaFoldDB" id="A0A9W9DIC9"/>
<name>A0A9W9DIC9_9AGAR</name>
<sequence>MLLHPSPYLFAAFLLGAYNVHNTVASVADKPSQSFLSSNNTDLLLPGSFIVAGLIPATEFAHYLQDNPEVVVNQLLLSDSSIWDIDNNYGFLDRSKYYARARTSGDSGFVQYSDYYNDMDIPDEEADVVAHNTKLSRKQKRLLRDHPAVLDRILNHTHTSLETFSYLLYIENYPRYDYIGYSRMDPAVARSEGDLRLFNCDFPRLRDLTVKASGVWQPLARNTGSTNVANRKLPEEMMDQSRSLWEFPQLDSVTHLHIIGDQDTNLIEKRPLSSYSEQFKNLNQIRLTDQHLLPGEFYPQYHKISVLWEALKTILRGVSLDEEWYYPHYVKPPGLWNEVKGRLQGVSYETEWRPFPENLTVIVQPGFSVLLGNDNKYCGTPDVDYNDLLRKLDSMKNKNVHLSWPIQSDWLKYKWRGVFPLQRAISNFRERISGGDGEWKVGEELNNESPREWWWNRGREEDNVIHDEL</sequence>
<dbReference type="Proteomes" id="UP001150266">
    <property type="component" value="Unassembled WGS sequence"/>
</dbReference>
<proteinExistence type="predicted"/>
<evidence type="ECO:0000256" key="1">
    <source>
        <dbReference type="SAM" id="SignalP"/>
    </source>
</evidence>
<evidence type="ECO:0000313" key="2">
    <source>
        <dbReference type="EMBL" id="KAJ4470910.1"/>
    </source>
</evidence>
<dbReference type="EMBL" id="JAOTPV010000024">
    <property type="protein sequence ID" value="KAJ4470910.1"/>
    <property type="molecule type" value="Genomic_DNA"/>
</dbReference>
<keyword evidence="3" id="KW-1185">Reference proteome</keyword>
<gene>
    <name evidence="2" type="ORF">J3R30DRAFT_3531790</name>
</gene>
<organism evidence="2 3">
    <name type="scientific">Lentinula aciculospora</name>
    <dbReference type="NCBI Taxonomy" id="153920"/>
    <lineage>
        <taxon>Eukaryota</taxon>
        <taxon>Fungi</taxon>
        <taxon>Dikarya</taxon>
        <taxon>Basidiomycota</taxon>
        <taxon>Agaricomycotina</taxon>
        <taxon>Agaricomycetes</taxon>
        <taxon>Agaricomycetidae</taxon>
        <taxon>Agaricales</taxon>
        <taxon>Marasmiineae</taxon>
        <taxon>Omphalotaceae</taxon>
        <taxon>Lentinula</taxon>
    </lineage>
</organism>
<protein>
    <submittedName>
        <fullName evidence="2">Uncharacterized protein</fullName>
    </submittedName>
</protein>
<dbReference type="OrthoDB" id="2831310at2759"/>
<keyword evidence="1" id="KW-0732">Signal</keyword>
<feature type="chain" id="PRO_5040903474" evidence="1">
    <location>
        <begin position="26"/>
        <end position="469"/>
    </location>
</feature>